<dbReference type="InParanoid" id="A0A2J6TKI5"/>
<dbReference type="Gene3D" id="2.130.10.10">
    <property type="entry name" value="YVTN repeat-like/Quinoprotein amine dehydrogenase"/>
    <property type="match status" value="2"/>
</dbReference>
<evidence type="ECO:0000259" key="7">
    <source>
        <dbReference type="Pfam" id="PF24883"/>
    </source>
</evidence>
<dbReference type="InterPro" id="IPR001680">
    <property type="entry name" value="WD40_rpt"/>
</dbReference>
<protein>
    <recommendedName>
        <fullName evidence="2 4">GPI inositol-deacylase</fullName>
        <ecNumber evidence="4">3.1.-.-</ecNumber>
    </recommendedName>
</protein>
<accession>A0A2J6TKI5</accession>
<keyword evidence="4" id="KW-0813">Transport</keyword>
<dbReference type="EC" id="3.1.-.-" evidence="4"/>
<dbReference type="OrthoDB" id="194358at2759"/>
<dbReference type="GO" id="GO:0015031">
    <property type="term" value="P:protein transport"/>
    <property type="evidence" value="ECO:0007669"/>
    <property type="project" value="UniProtKB-KW"/>
</dbReference>
<evidence type="ECO:0000256" key="1">
    <source>
        <dbReference type="ARBA" id="ARBA00003496"/>
    </source>
</evidence>
<comment type="similarity">
    <text evidence="4">Belongs to the GPI inositol-deacylase family.</text>
</comment>
<evidence type="ECO:0000256" key="3">
    <source>
        <dbReference type="ARBA" id="ARBA00022737"/>
    </source>
</evidence>
<organism evidence="8 9">
    <name type="scientific">Hyaloscypha bicolor E</name>
    <dbReference type="NCBI Taxonomy" id="1095630"/>
    <lineage>
        <taxon>Eukaryota</taxon>
        <taxon>Fungi</taxon>
        <taxon>Dikarya</taxon>
        <taxon>Ascomycota</taxon>
        <taxon>Pezizomycotina</taxon>
        <taxon>Leotiomycetes</taxon>
        <taxon>Helotiales</taxon>
        <taxon>Hyaloscyphaceae</taxon>
        <taxon>Hyaloscypha</taxon>
        <taxon>Hyaloscypha bicolor</taxon>
    </lineage>
</organism>
<dbReference type="GeneID" id="36585937"/>
<proteinExistence type="inferred from homology"/>
<dbReference type="PANTHER" id="PTHR10039:SF16">
    <property type="entry name" value="GPI INOSITOL-DEACYLASE"/>
    <property type="match status" value="1"/>
</dbReference>
<feature type="domain" description="Nephrocystin 3-like N-terminal" evidence="7">
    <location>
        <begin position="344"/>
        <end position="506"/>
    </location>
</feature>
<comment type="function">
    <text evidence="1 4">Involved in inositol deacylation of GPI-anchored proteins which plays important roles in the quality control and ER-associated degradation of GPI-anchored proteins.</text>
</comment>
<keyword evidence="9" id="KW-1185">Reference proteome</keyword>
<dbReference type="InterPro" id="IPR036322">
    <property type="entry name" value="WD40_repeat_dom_sf"/>
</dbReference>
<dbReference type="GO" id="GO:0016788">
    <property type="term" value="F:hydrolase activity, acting on ester bonds"/>
    <property type="evidence" value="ECO:0007669"/>
    <property type="project" value="InterPro"/>
</dbReference>
<dbReference type="RefSeq" id="XP_024740438.1">
    <property type="nucleotide sequence ID" value="XM_024877860.1"/>
</dbReference>
<feature type="domain" description="GPI inositol-deacylase winged helix" evidence="6">
    <location>
        <begin position="607"/>
        <end position="698"/>
    </location>
</feature>
<dbReference type="InterPro" id="IPR029058">
    <property type="entry name" value="AB_hydrolase_fold"/>
</dbReference>
<dbReference type="AlphaFoldDB" id="A0A2J6TKI5"/>
<dbReference type="SUPFAM" id="SSF53474">
    <property type="entry name" value="alpha/beta-Hydrolases"/>
    <property type="match status" value="1"/>
</dbReference>
<evidence type="ECO:0000259" key="6">
    <source>
        <dbReference type="Pfam" id="PF22939"/>
    </source>
</evidence>
<dbReference type="PANTHER" id="PTHR10039">
    <property type="entry name" value="AMELOGENIN"/>
    <property type="match status" value="1"/>
</dbReference>
<dbReference type="InterPro" id="IPR012908">
    <property type="entry name" value="PGAP1-ab_dom-like"/>
</dbReference>
<dbReference type="SMART" id="SM00320">
    <property type="entry name" value="WD40"/>
    <property type="match status" value="3"/>
</dbReference>
<comment type="subcellular location">
    <subcellularLocation>
        <location evidence="4">Endoplasmic reticulum membrane</location>
    </subcellularLocation>
</comment>
<dbReference type="InterPro" id="IPR056884">
    <property type="entry name" value="NPHP3-like_N"/>
</dbReference>
<keyword evidence="4" id="KW-0653">Protein transport</keyword>
<evidence type="ECO:0000256" key="2">
    <source>
        <dbReference type="ARBA" id="ARBA00015856"/>
    </source>
</evidence>
<dbReference type="Proteomes" id="UP000235371">
    <property type="component" value="Unassembled WGS sequence"/>
</dbReference>
<keyword evidence="3" id="KW-0677">Repeat</keyword>
<evidence type="ECO:0000313" key="9">
    <source>
        <dbReference type="Proteomes" id="UP000235371"/>
    </source>
</evidence>
<evidence type="ECO:0000256" key="4">
    <source>
        <dbReference type="RuleBase" id="RU365011"/>
    </source>
</evidence>
<dbReference type="Pfam" id="PF07819">
    <property type="entry name" value="PGAP1"/>
    <property type="match status" value="1"/>
</dbReference>
<dbReference type="EMBL" id="KZ613780">
    <property type="protein sequence ID" value="PMD63534.1"/>
    <property type="molecule type" value="Genomic_DNA"/>
</dbReference>
<sequence length="1257" mass="140079">MFSRPFSQRSKSSTSSLERALKRLSISTQQTDIDAPVDVVGSLGLTLLFQPSEPLIDFIFVHGLGGGSRKTWALSKEPLHYWPQEWLPRDPPFKNVRIHTFGYASKWAEIKSSTLNVHDFAKSLVAAIQDSPHMGTGQRTPLVLIGHSMGGLVIKKAYIIAREDPLYNALGERFHTMIFLGTPHRGSGLATALNYSLKSVLMPYGSKAYVDDLKDDSIMLQLINDGFRHVSGNLQLPSFYEAVETQIGPTSSLIVSRESAVLGYPNEYSALINANHRGICKFHSPSDPNYLTIRNALASITKDIVSDIYHQKREEQQKQLRILEKYLGISEDDLTAYEERQIEGSCEWLTFSKTYCDWRDGHAPLKAVFWVNGQPGSGKSFIATHVINSLGDLNMDTSYFFIRHGDKSSSTLESCLRSLAFQMALMNFNVREEISAMQQNEIHLDRDEPRALWRMLFVSGIFRASFQRTQYWVIDGLNECSNKSALFPLLAKLDSRVPLRIFITSRTTPTIQKGFSQLQNVAIETASPENTLGDIKLYVKKKVEELHIDRIEYRHKITSTIIEKSEGCFLWVVLVLEELESAFSESEIGLILKEVPVGMDPLYARTLEGMSQASRGKPLAKAILMWSTCATRALTLEELEAALRIQTKDRSIFALEKFISSTCGNLVYVDRYKKVRMIHQTAKEFLLRDDLDSEFAIRGRDAHSALADTCLHYLICNEMKAPRNRKLLTPTEQRIKKRSLFADYACTSFSDHLRSADTASDSYMVLLDKFFRSNVLSWIEVAAAKGTLSPLILTAKNLRGFLESRKKHAGPIGKHYQLVAEWSTDLGRIAAKFGRHLLESPTVIYWLIPSFCPLESPVKVQFGSSRGGFSVAGLSNTVWNDRLACNTYGSEQARSTACSDKHFAVGLSSGIIHLYFQDTCQEARVLKQSGRRDPAKLMAFDTSGGLLLCAGVRSIRLWNTTNGAELWSSTLSIPPVAVLFSDGDTMVISISIQNAITIRDVSTGKIISSTTQQNPFETQQLGFRRPIDRAAISLVHNLVSVVYRGLPIAIYTMDNNEFLGSCARVEEVREGRGDTALLSMIFNPNPELNLIAALYLDGDLALYDTMELELVTLVNGADAKSLAASPAGRTLATGDAGGVIQIYDFETLRLLYRIVAADQSIRSMSFSTDSMRLLDVRGTHSNIWEPSVLVREIATESESVSDTYPVDPKPVGNRELYEKGDITAVATHPTENVIFGGIGDGSFPPNTRNVCYPFARG</sequence>
<gene>
    <name evidence="8" type="ORF">K444DRAFT_584346</name>
</gene>
<dbReference type="Pfam" id="PF22939">
    <property type="entry name" value="WHD_GPIID"/>
    <property type="match status" value="1"/>
</dbReference>
<evidence type="ECO:0000313" key="8">
    <source>
        <dbReference type="EMBL" id="PMD63534.1"/>
    </source>
</evidence>
<reference evidence="8 9" key="1">
    <citation type="submission" date="2016-04" db="EMBL/GenBank/DDBJ databases">
        <title>A degradative enzymes factory behind the ericoid mycorrhizal symbiosis.</title>
        <authorList>
            <consortium name="DOE Joint Genome Institute"/>
            <person name="Martino E."/>
            <person name="Morin E."/>
            <person name="Grelet G."/>
            <person name="Kuo A."/>
            <person name="Kohler A."/>
            <person name="Daghino S."/>
            <person name="Barry K."/>
            <person name="Choi C."/>
            <person name="Cichocki N."/>
            <person name="Clum A."/>
            <person name="Copeland A."/>
            <person name="Hainaut M."/>
            <person name="Haridas S."/>
            <person name="Labutti K."/>
            <person name="Lindquist E."/>
            <person name="Lipzen A."/>
            <person name="Khouja H.-R."/>
            <person name="Murat C."/>
            <person name="Ohm R."/>
            <person name="Olson A."/>
            <person name="Spatafora J."/>
            <person name="Veneault-Fourrey C."/>
            <person name="Henrissat B."/>
            <person name="Grigoriev I."/>
            <person name="Martin F."/>
            <person name="Perotto S."/>
        </authorList>
    </citation>
    <scope>NUCLEOTIDE SEQUENCE [LARGE SCALE GENOMIC DNA]</scope>
    <source>
        <strain evidence="8 9">E</strain>
    </source>
</reference>
<keyword evidence="4" id="KW-0472">Membrane</keyword>
<keyword evidence="4" id="KW-0378">Hydrolase</keyword>
<evidence type="ECO:0000259" key="5">
    <source>
        <dbReference type="Pfam" id="PF07819"/>
    </source>
</evidence>
<dbReference type="Pfam" id="PF24883">
    <property type="entry name" value="NPHP3_N"/>
    <property type="match status" value="1"/>
</dbReference>
<dbReference type="GO" id="GO:0005789">
    <property type="term" value="C:endoplasmic reticulum membrane"/>
    <property type="evidence" value="ECO:0007669"/>
    <property type="project" value="UniProtKB-SubCell"/>
</dbReference>
<dbReference type="InterPro" id="IPR015943">
    <property type="entry name" value="WD40/YVTN_repeat-like_dom_sf"/>
</dbReference>
<dbReference type="Gene3D" id="3.40.50.300">
    <property type="entry name" value="P-loop containing nucleotide triphosphate hydrolases"/>
    <property type="match status" value="1"/>
</dbReference>
<dbReference type="SUPFAM" id="SSF52540">
    <property type="entry name" value="P-loop containing nucleoside triphosphate hydrolases"/>
    <property type="match status" value="1"/>
</dbReference>
<keyword evidence="4" id="KW-0256">Endoplasmic reticulum</keyword>
<dbReference type="Gene3D" id="3.40.50.1820">
    <property type="entry name" value="alpha/beta hydrolase"/>
    <property type="match status" value="1"/>
</dbReference>
<feature type="domain" description="GPI inositol-deacylase PGAP1-like alpha/beta" evidence="5">
    <location>
        <begin position="59"/>
        <end position="198"/>
    </location>
</feature>
<name>A0A2J6TKI5_9HELO</name>
<dbReference type="InterPro" id="IPR027417">
    <property type="entry name" value="P-loop_NTPase"/>
</dbReference>
<dbReference type="InterPro" id="IPR054471">
    <property type="entry name" value="GPIID_WHD"/>
</dbReference>
<dbReference type="SUPFAM" id="SSF50978">
    <property type="entry name" value="WD40 repeat-like"/>
    <property type="match status" value="1"/>
</dbReference>